<protein>
    <recommendedName>
        <fullName evidence="2">RNase MRP protein 1 RNA binding domain-containing protein</fullName>
    </recommendedName>
</protein>
<feature type="domain" description="RNase MRP protein 1 RNA binding" evidence="2">
    <location>
        <begin position="111"/>
        <end position="218"/>
    </location>
</feature>
<dbReference type="GO" id="GO:0000466">
    <property type="term" value="P:maturation of 5.8S rRNA from tricistronic rRNA transcript (SSU-rRNA, 5.8S rRNA, LSU-rRNA)"/>
    <property type="evidence" value="ECO:0007669"/>
    <property type="project" value="TreeGrafter"/>
</dbReference>
<evidence type="ECO:0000313" key="4">
    <source>
        <dbReference type="Proteomes" id="UP000054342"/>
    </source>
</evidence>
<dbReference type="PANTHER" id="PTHR37792:SF1">
    <property type="entry name" value="RIBONUCLEASE MRP PROTEIN SUBUNIT RMP1"/>
    <property type="match status" value="1"/>
</dbReference>
<dbReference type="Pfam" id="PF20945">
    <property type="entry name" value="RMP1"/>
    <property type="match status" value="1"/>
</dbReference>
<feature type="compositionally biased region" description="Polar residues" evidence="1">
    <location>
        <begin position="68"/>
        <end position="95"/>
    </location>
</feature>
<feature type="region of interest" description="Disordered" evidence="1">
    <location>
        <begin position="253"/>
        <end position="404"/>
    </location>
</feature>
<dbReference type="EMBL" id="KN847319">
    <property type="protein sequence ID" value="KIW57582.1"/>
    <property type="molecule type" value="Genomic_DNA"/>
</dbReference>
<sequence>MSVQKMKGTVSEKHDDSKDVPARPSKRRKISHPSRKPEPQAKYSATTTKRSSRRRVLPQPPRLMRPEYSSSGPKSRAPSTSHSNSKPASGTSTPLTIADPSSKVAFVKSLLDQVWARNKNQHRTQPWWRSLGILKKAITQLVVLDGKQRQLRQRATAAVDAKTVRKRFEQEAQIRIERDVWNERIREVLVPRAYVGFTGLVADKQFANLGVVLVGVLADVMSVVGAPTPSKEETSTSPQEDVEDVLRITGLQGGELVERMYDSDDAGEVIERTEKDETPSDQRRRSISTTRGPKSMDGTAADATKSDPTELTASNDKEDADIGGSQADEEGPQTPQTEAQALSALGAATSHADSSLRSNLRSEPRASTSRGRDRPTSTTSKSSKEKKKKKGKKNAIDDLFAGLS</sequence>
<dbReference type="InterPro" id="IPR047204">
    <property type="entry name" value="RMP1_RBD"/>
</dbReference>
<dbReference type="GO" id="GO:0000172">
    <property type="term" value="C:ribonuclease MRP complex"/>
    <property type="evidence" value="ECO:0007669"/>
    <property type="project" value="InterPro"/>
</dbReference>
<reference evidence="3 4" key="1">
    <citation type="submission" date="2015-01" db="EMBL/GenBank/DDBJ databases">
        <title>The Genome Sequence of Exophiala xenobiotica CBS118157.</title>
        <authorList>
            <consortium name="The Broad Institute Genomics Platform"/>
            <person name="Cuomo C."/>
            <person name="de Hoog S."/>
            <person name="Gorbushina A."/>
            <person name="Stielow B."/>
            <person name="Teixiera M."/>
            <person name="Abouelleil A."/>
            <person name="Chapman S.B."/>
            <person name="Priest M."/>
            <person name="Young S.K."/>
            <person name="Wortman J."/>
            <person name="Nusbaum C."/>
            <person name="Birren B."/>
        </authorList>
    </citation>
    <scope>NUCLEOTIDE SEQUENCE [LARGE SCALE GENOMIC DNA]</scope>
    <source>
        <strain evidence="3 4">CBS 118157</strain>
    </source>
</reference>
<dbReference type="GO" id="GO:0042134">
    <property type="term" value="F:rRNA primary transcript binding"/>
    <property type="evidence" value="ECO:0007669"/>
    <property type="project" value="InterPro"/>
</dbReference>
<organism evidence="3 4">
    <name type="scientific">Exophiala xenobiotica</name>
    <dbReference type="NCBI Taxonomy" id="348802"/>
    <lineage>
        <taxon>Eukaryota</taxon>
        <taxon>Fungi</taxon>
        <taxon>Dikarya</taxon>
        <taxon>Ascomycota</taxon>
        <taxon>Pezizomycotina</taxon>
        <taxon>Eurotiomycetes</taxon>
        <taxon>Chaetothyriomycetidae</taxon>
        <taxon>Chaetothyriales</taxon>
        <taxon>Herpotrichiellaceae</taxon>
        <taxon>Exophiala</taxon>
    </lineage>
</organism>
<dbReference type="RefSeq" id="XP_013318166.1">
    <property type="nucleotide sequence ID" value="XM_013462712.1"/>
</dbReference>
<proteinExistence type="predicted"/>
<dbReference type="GO" id="GO:0000294">
    <property type="term" value="P:nuclear-transcribed mRNA catabolic process, RNase MRP-dependent"/>
    <property type="evidence" value="ECO:0007669"/>
    <property type="project" value="TreeGrafter"/>
</dbReference>
<name>A0A0D2D5H2_9EURO</name>
<feature type="compositionally biased region" description="Basic residues" evidence="1">
    <location>
        <begin position="24"/>
        <end position="34"/>
    </location>
</feature>
<evidence type="ECO:0000256" key="1">
    <source>
        <dbReference type="SAM" id="MobiDB-lite"/>
    </source>
</evidence>
<keyword evidence="4" id="KW-1185">Reference proteome</keyword>
<feature type="compositionally biased region" description="Basic and acidic residues" evidence="1">
    <location>
        <begin position="360"/>
        <end position="375"/>
    </location>
</feature>
<gene>
    <name evidence="3" type="ORF">PV05_06122</name>
</gene>
<dbReference type="PANTHER" id="PTHR37792">
    <property type="entry name" value="RIBONUCLEASE MRP PROTEIN SUBUNIT RMP1"/>
    <property type="match status" value="1"/>
</dbReference>
<dbReference type="Proteomes" id="UP000054342">
    <property type="component" value="Unassembled WGS sequence"/>
</dbReference>
<dbReference type="OrthoDB" id="5414547at2759"/>
<feature type="compositionally biased region" description="Basic residues" evidence="1">
    <location>
        <begin position="384"/>
        <end position="393"/>
    </location>
</feature>
<dbReference type="CDD" id="cd22573">
    <property type="entry name" value="RMP1_RBD"/>
    <property type="match status" value="1"/>
</dbReference>
<dbReference type="AlphaFoldDB" id="A0A0D2D5H2"/>
<dbReference type="GeneID" id="25328030"/>
<evidence type="ECO:0000259" key="2">
    <source>
        <dbReference type="Pfam" id="PF20945"/>
    </source>
</evidence>
<dbReference type="InterPro" id="IPR047205">
    <property type="entry name" value="RMP1"/>
</dbReference>
<evidence type="ECO:0000313" key="3">
    <source>
        <dbReference type="EMBL" id="KIW57582.1"/>
    </source>
</evidence>
<feature type="compositionally biased region" description="Basic and acidic residues" evidence="1">
    <location>
        <begin position="10"/>
        <end position="21"/>
    </location>
</feature>
<feature type="region of interest" description="Disordered" evidence="1">
    <location>
        <begin position="1"/>
        <end position="98"/>
    </location>
</feature>
<feature type="compositionally biased region" description="Basic and acidic residues" evidence="1">
    <location>
        <begin position="269"/>
        <end position="284"/>
    </location>
</feature>
<accession>A0A0D2D5H2</accession>